<accession>A0AA88CTB2</accession>
<dbReference type="EMBL" id="BTGU01008599">
    <property type="protein sequence ID" value="GMN30850.1"/>
    <property type="molecule type" value="Genomic_DNA"/>
</dbReference>
<dbReference type="Gramene" id="FCD_00030773-RA">
    <property type="protein sequence ID" value="FCD_00030773-RA:cds"/>
    <property type="gene ID" value="FCD_00030773"/>
</dbReference>
<sequence length="69" mass="7801">MSKSSPEPFSVYVTERVEKSYKSSSEEELSKLGGLEILGDSGYPDNPKEIVYLHSQILDLVEENEESYL</sequence>
<evidence type="ECO:0000313" key="2">
    <source>
        <dbReference type="Proteomes" id="UP001187192"/>
    </source>
</evidence>
<proteinExistence type="predicted"/>
<comment type="caution">
    <text evidence="1">The sequence shown here is derived from an EMBL/GenBank/DDBJ whole genome shotgun (WGS) entry which is preliminary data.</text>
</comment>
<evidence type="ECO:0000313" key="1">
    <source>
        <dbReference type="EMBL" id="GMN30850.1"/>
    </source>
</evidence>
<protein>
    <submittedName>
        <fullName evidence="1">Uncharacterized protein</fullName>
    </submittedName>
</protein>
<dbReference type="AlphaFoldDB" id="A0AA88CTB2"/>
<keyword evidence="2" id="KW-1185">Reference proteome</keyword>
<name>A0AA88CTB2_FICCA</name>
<reference evidence="1" key="1">
    <citation type="submission" date="2023-07" db="EMBL/GenBank/DDBJ databases">
        <title>draft genome sequence of fig (Ficus carica).</title>
        <authorList>
            <person name="Takahashi T."/>
            <person name="Nishimura K."/>
        </authorList>
    </citation>
    <scope>NUCLEOTIDE SEQUENCE</scope>
</reference>
<gene>
    <name evidence="1" type="ORF">TIFTF001_050697</name>
</gene>
<organism evidence="1 2">
    <name type="scientific">Ficus carica</name>
    <name type="common">Common fig</name>
    <dbReference type="NCBI Taxonomy" id="3494"/>
    <lineage>
        <taxon>Eukaryota</taxon>
        <taxon>Viridiplantae</taxon>
        <taxon>Streptophyta</taxon>
        <taxon>Embryophyta</taxon>
        <taxon>Tracheophyta</taxon>
        <taxon>Spermatophyta</taxon>
        <taxon>Magnoliopsida</taxon>
        <taxon>eudicotyledons</taxon>
        <taxon>Gunneridae</taxon>
        <taxon>Pentapetalae</taxon>
        <taxon>rosids</taxon>
        <taxon>fabids</taxon>
        <taxon>Rosales</taxon>
        <taxon>Moraceae</taxon>
        <taxon>Ficeae</taxon>
        <taxon>Ficus</taxon>
    </lineage>
</organism>
<dbReference type="Proteomes" id="UP001187192">
    <property type="component" value="Unassembled WGS sequence"/>
</dbReference>